<evidence type="ECO:0000313" key="4">
    <source>
        <dbReference type="Proteomes" id="UP000270094"/>
    </source>
</evidence>
<gene>
    <name evidence="3" type="ORF">SVUK_LOCUS20261</name>
</gene>
<dbReference type="Proteomes" id="UP000270094">
    <property type="component" value="Unassembled WGS sequence"/>
</dbReference>
<proteinExistence type="predicted"/>
<dbReference type="EMBL" id="UYYB01138165">
    <property type="protein sequence ID" value="VDM85263.1"/>
    <property type="molecule type" value="Genomic_DNA"/>
</dbReference>
<keyword evidence="2" id="KW-1133">Transmembrane helix</keyword>
<name>A0A3P7JW00_STRVU</name>
<feature type="transmembrane region" description="Helical" evidence="2">
    <location>
        <begin position="44"/>
        <end position="69"/>
    </location>
</feature>
<keyword evidence="2" id="KW-0812">Transmembrane</keyword>
<reference evidence="3 4" key="1">
    <citation type="submission" date="2018-11" db="EMBL/GenBank/DDBJ databases">
        <authorList>
            <consortium name="Pathogen Informatics"/>
        </authorList>
    </citation>
    <scope>NUCLEOTIDE SEQUENCE [LARGE SCALE GENOMIC DNA]</scope>
</reference>
<accession>A0A3P7JW00</accession>
<keyword evidence="4" id="KW-1185">Reference proteome</keyword>
<sequence>IFSANLTAAPPAVEKNLLLAPESRIDPASKGPALISVRPEHRDFSVVLVCVFGILMALASIMIVIGFTYKRIQVDRERRRRQRGAPADFPVPHNDPVVPSWPSGDEHNSQQATAMPVSV</sequence>
<feature type="non-terminal residue" evidence="3">
    <location>
        <position position="1"/>
    </location>
</feature>
<evidence type="ECO:0000313" key="3">
    <source>
        <dbReference type="EMBL" id="VDM85263.1"/>
    </source>
</evidence>
<evidence type="ECO:0000256" key="2">
    <source>
        <dbReference type="SAM" id="Phobius"/>
    </source>
</evidence>
<organism evidence="3 4">
    <name type="scientific">Strongylus vulgaris</name>
    <name type="common">Blood worm</name>
    <dbReference type="NCBI Taxonomy" id="40348"/>
    <lineage>
        <taxon>Eukaryota</taxon>
        <taxon>Metazoa</taxon>
        <taxon>Ecdysozoa</taxon>
        <taxon>Nematoda</taxon>
        <taxon>Chromadorea</taxon>
        <taxon>Rhabditida</taxon>
        <taxon>Rhabditina</taxon>
        <taxon>Rhabditomorpha</taxon>
        <taxon>Strongyloidea</taxon>
        <taxon>Strongylidae</taxon>
        <taxon>Strongylus</taxon>
    </lineage>
</organism>
<evidence type="ECO:0000256" key="1">
    <source>
        <dbReference type="SAM" id="MobiDB-lite"/>
    </source>
</evidence>
<protein>
    <submittedName>
        <fullName evidence="3">Uncharacterized protein</fullName>
    </submittedName>
</protein>
<dbReference type="AlphaFoldDB" id="A0A3P7JW00"/>
<feature type="region of interest" description="Disordered" evidence="1">
    <location>
        <begin position="76"/>
        <end position="119"/>
    </location>
</feature>
<keyword evidence="2" id="KW-0472">Membrane</keyword>
<dbReference type="OrthoDB" id="5815643at2759"/>